<dbReference type="InterPro" id="IPR050766">
    <property type="entry name" value="Bact_Lucif_Oxidored"/>
</dbReference>
<dbReference type="PANTHER" id="PTHR30137:SF6">
    <property type="entry name" value="LUCIFERASE-LIKE MONOOXYGENASE"/>
    <property type="match status" value="1"/>
</dbReference>
<gene>
    <name evidence="3" type="ORF">ACFQS1_36885</name>
</gene>
<evidence type="ECO:0000256" key="1">
    <source>
        <dbReference type="ARBA" id="ARBA00007789"/>
    </source>
</evidence>
<evidence type="ECO:0000313" key="4">
    <source>
        <dbReference type="Proteomes" id="UP001596548"/>
    </source>
</evidence>
<dbReference type="InterPro" id="IPR019949">
    <property type="entry name" value="CmoO-like"/>
</dbReference>
<dbReference type="Pfam" id="PF00296">
    <property type="entry name" value="Bac_luciferase"/>
    <property type="match status" value="1"/>
</dbReference>
<proteinExistence type="predicted"/>
<evidence type="ECO:0000259" key="2">
    <source>
        <dbReference type="Pfam" id="PF00296"/>
    </source>
</evidence>
<accession>A0ABW2I3T2</accession>
<dbReference type="EC" id="1.-.-.-" evidence="3"/>
<comment type="caution">
    <text evidence="3">The sequence shown here is derived from an EMBL/GenBank/DDBJ whole genome shotgun (WGS) entry which is preliminary data.</text>
</comment>
<comment type="similarity">
    <text evidence="1">To bacterial alkanal monooxygenase alpha and beta chains.</text>
</comment>
<dbReference type="GO" id="GO:0016491">
    <property type="term" value="F:oxidoreductase activity"/>
    <property type="evidence" value="ECO:0007669"/>
    <property type="project" value="UniProtKB-KW"/>
</dbReference>
<dbReference type="Gene3D" id="3.20.20.30">
    <property type="entry name" value="Luciferase-like domain"/>
    <property type="match status" value="1"/>
</dbReference>
<reference evidence="4" key="1">
    <citation type="journal article" date="2019" name="Int. J. Syst. Evol. Microbiol.">
        <title>The Global Catalogue of Microorganisms (GCM) 10K type strain sequencing project: providing services to taxonomists for standard genome sequencing and annotation.</title>
        <authorList>
            <consortium name="The Broad Institute Genomics Platform"/>
            <consortium name="The Broad Institute Genome Sequencing Center for Infectious Disease"/>
            <person name="Wu L."/>
            <person name="Ma J."/>
        </authorList>
    </citation>
    <scope>NUCLEOTIDE SEQUENCE [LARGE SCALE GENOMIC DNA]</scope>
    <source>
        <strain evidence="4">XZYJT-10</strain>
    </source>
</reference>
<feature type="domain" description="Luciferase-like" evidence="2">
    <location>
        <begin position="17"/>
        <end position="294"/>
    </location>
</feature>
<dbReference type="SUPFAM" id="SSF51679">
    <property type="entry name" value="Bacterial luciferase-like"/>
    <property type="match status" value="1"/>
</dbReference>
<dbReference type="InterPro" id="IPR011251">
    <property type="entry name" value="Luciferase-like_dom"/>
</dbReference>
<sequence>MPLALSLLDLAPVRRGRSVRESFAASVELARAAERSGFRRVWYAEHHNMPTIASSATSVLIGHIADRTESIRLGAGGIMLPNHSPLVIAEQFGTLAALHPGRIDLGLGRAPGSDQNTQFALRRDPTAADTFPDDVLELQGYLTGKSRVPGVQAVPRADEVVPLYILGSSLFGARLAAQLGLPYAFASHFAPDALHQAVALYRDTFKPSEQLAEPYVMAGVNVFAAADRDVAAEQMKVAYRARTRAFISRGGVGRNFTDAEIDEFLASPNGAQLASMTRYSVAGTPQEVRDYLTSFAAGVHADEVITTHQALETEDRVRSVELTGAAMAAVDRV</sequence>
<keyword evidence="4" id="KW-1185">Reference proteome</keyword>
<dbReference type="EMBL" id="JBHTBJ010000054">
    <property type="protein sequence ID" value="MFC7279572.1"/>
    <property type="molecule type" value="Genomic_DNA"/>
</dbReference>
<dbReference type="RefSeq" id="WP_378977023.1">
    <property type="nucleotide sequence ID" value="NZ_JBHTBJ010000054.1"/>
</dbReference>
<dbReference type="NCBIfam" id="TIGR03558">
    <property type="entry name" value="oxido_grp_1"/>
    <property type="match status" value="1"/>
</dbReference>
<evidence type="ECO:0000313" key="3">
    <source>
        <dbReference type="EMBL" id="MFC7279572.1"/>
    </source>
</evidence>
<keyword evidence="3" id="KW-0560">Oxidoreductase</keyword>
<dbReference type="PANTHER" id="PTHR30137">
    <property type="entry name" value="LUCIFERASE-LIKE MONOOXYGENASE"/>
    <property type="match status" value="1"/>
</dbReference>
<dbReference type="InterPro" id="IPR036661">
    <property type="entry name" value="Luciferase-like_sf"/>
</dbReference>
<dbReference type="Proteomes" id="UP001596548">
    <property type="component" value="Unassembled WGS sequence"/>
</dbReference>
<organism evidence="3 4">
    <name type="scientific">Paractinoplanes rhizophilus</name>
    <dbReference type="NCBI Taxonomy" id="1416877"/>
    <lineage>
        <taxon>Bacteria</taxon>
        <taxon>Bacillati</taxon>
        <taxon>Actinomycetota</taxon>
        <taxon>Actinomycetes</taxon>
        <taxon>Micromonosporales</taxon>
        <taxon>Micromonosporaceae</taxon>
        <taxon>Paractinoplanes</taxon>
    </lineage>
</organism>
<name>A0ABW2I3T2_9ACTN</name>
<protein>
    <submittedName>
        <fullName evidence="3">LLM class flavin-dependent oxidoreductase</fullName>
        <ecNumber evidence="3">1.-.-.-</ecNumber>
    </submittedName>
</protein>